<dbReference type="GO" id="GO:0009011">
    <property type="term" value="F:alpha-1,4-glucan glucosyltransferase (ADP-glucose donor) activity"/>
    <property type="evidence" value="ECO:0007669"/>
    <property type="project" value="UniProtKB-UniRule"/>
</dbReference>
<organism evidence="10 11">
    <name type="scientific">Cloacibacillus porcorum</name>
    <dbReference type="NCBI Taxonomy" id="1197717"/>
    <lineage>
        <taxon>Bacteria</taxon>
        <taxon>Thermotogati</taxon>
        <taxon>Synergistota</taxon>
        <taxon>Synergistia</taxon>
        <taxon>Synergistales</taxon>
        <taxon>Synergistaceae</taxon>
        <taxon>Cloacibacillus</taxon>
    </lineage>
</organism>
<dbReference type="GeneID" id="83057122"/>
<dbReference type="EMBL" id="CP016757">
    <property type="protein sequence ID" value="ANZ44420.1"/>
    <property type="molecule type" value="Genomic_DNA"/>
</dbReference>
<dbReference type="RefSeq" id="WP_066743531.1">
    <property type="nucleotide sequence ID" value="NZ_CP016757.1"/>
</dbReference>
<dbReference type="Pfam" id="PF08323">
    <property type="entry name" value="Glyco_transf_5"/>
    <property type="match status" value="1"/>
</dbReference>
<dbReference type="InterPro" id="IPR001296">
    <property type="entry name" value="Glyco_trans_1"/>
</dbReference>
<evidence type="ECO:0000256" key="6">
    <source>
        <dbReference type="ARBA" id="ARBA00023056"/>
    </source>
</evidence>
<dbReference type="Gene3D" id="3.40.50.2000">
    <property type="entry name" value="Glycogen Phosphorylase B"/>
    <property type="match status" value="2"/>
</dbReference>
<evidence type="ECO:0000313" key="10">
    <source>
        <dbReference type="EMBL" id="ANZ44420.1"/>
    </source>
</evidence>
<comment type="function">
    <text evidence="2 7">Synthesizes alpha-1,4-glucan chains using ADP-glucose.</text>
</comment>
<dbReference type="STRING" id="1197717.BED41_04540"/>
<evidence type="ECO:0000256" key="7">
    <source>
        <dbReference type="HAMAP-Rule" id="MF_00484"/>
    </source>
</evidence>
<comment type="pathway">
    <text evidence="7">Glycan biosynthesis; glycogen biosynthesis.</text>
</comment>
<feature type="domain" description="Starch synthase catalytic" evidence="9">
    <location>
        <begin position="10"/>
        <end position="253"/>
    </location>
</feature>
<sequence length="493" mass="54657">MERENEFVLKILHVSPECAPLAKKGGLGDVAGSLPKALRKNGIDARVLMPGWPGVLDRARELSALPSRPLGTVSVALNWRSLSAKLWRASIDGLPVYILENGELFDNENIYPEEMSAAAAEPMIFLSYAAFELSRTARWKPQIIHAHDWPTAIIPSALRWHRHYASMAGDFDTVYTIHNMAHQGLFQQECLNGWGFIPDSFSALDPTSLEFYGLVNLMKGAINTSEAITTVSPSYSWDIQTHDGGFGLDGVMSTNKGKLRGILNGIDYDVWNPHRDPLLPAHYDISRREGKKTCRRALMEGFGWDDDGRPLIIFVGRLTEQKGVDIMLEALERFMPDKIYALIIGSGNEFYNRKLADFEASHSASVRTVTAFSEERAHLAYAAGDILLMPSLFEPCGLSQLIAFAYGTIPVARATGGLADTVIDADSSPDGTGFLFADYSISELEAALNRALMAKEEPERWNRIVRNAMKEDFSWNSSAKEYAALYRDVITAD</sequence>
<dbReference type="GO" id="GO:0004373">
    <property type="term" value="F:alpha-1,4-glucan glucosyltransferase (UDP-glucose donor) activity"/>
    <property type="evidence" value="ECO:0007669"/>
    <property type="project" value="InterPro"/>
</dbReference>
<proteinExistence type="inferred from homology"/>
<dbReference type="KEGG" id="cpor:BED41_04540"/>
<keyword evidence="4 7" id="KW-0328">Glycosyltransferase</keyword>
<dbReference type="AlphaFoldDB" id="A0A1B2I375"/>
<evidence type="ECO:0000256" key="2">
    <source>
        <dbReference type="ARBA" id="ARBA00002764"/>
    </source>
</evidence>
<dbReference type="PANTHER" id="PTHR45825:SF11">
    <property type="entry name" value="ALPHA AMYLASE DOMAIN-CONTAINING PROTEIN"/>
    <property type="match status" value="1"/>
</dbReference>
<reference evidence="10" key="1">
    <citation type="submission" date="2016-08" db="EMBL/GenBank/DDBJ databases">
        <title>Complete genome of Cloacibacillus porcorum.</title>
        <authorList>
            <person name="Looft T."/>
            <person name="Bayles D.O."/>
            <person name="Alt D.P."/>
        </authorList>
    </citation>
    <scope>NUCLEOTIDE SEQUENCE [LARGE SCALE GENOMIC DNA]</scope>
    <source>
        <strain evidence="10">CL-84</strain>
    </source>
</reference>
<name>A0A1B2I375_9BACT</name>
<accession>A0A1B2I375</accession>
<dbReference type="InterPro" id="IPR013534">
    <property type="entry name" value="Starch_synth_cat_dom"/>
</dbReference>
<keyword evidence="5 7" id="KW-0808">Transferase</keyword>
<dbReference type="HAMAP" id="MF_00484">
    <property type="entry name" value="Glycogen_synth"/>
    <property type="match status" value="1"/>
</dbReference>
<comment type="catalytic activity">
    <reaction evidence="1 7">
        <text>[(1-&gt;4)-alpha-D-glucosyl](n) + ADP-alpha-D-glucose = [(1-&gt;4)-alpha-D-glucosyl](n+1) + ADP + H(+)</text>
        <dbReference type="Rhea" id="RHEA:18189"/>
        <dbReference type="Rhea" id="RHEA-COMP:9584"/>
        <dbReference type="Rhea" id="RHEA-COMP:9587"/>
        <dbReference type="ChEBI" id="CHEBI:15378"/>
        <dbReference type="ChEBI" id="CHEBI:15444"/>
        <dbReference type="ChEBI" id="CHEBI:57498"/>
        <dbReference type="ChEBI" id="CHEBI:456216"/>
        <dbReference type="EC" id="2.4.1.21"/>
    </reaction>
</comment>
<gene>
    <name evidence="7" type="primary">glgA</name>
    <name evidence="10" type="ORF">BED41_04540</name>
</gene>
<dbReference type="Pfam" id="PF00534">
    <property type="entry name" value="Glycos_transf_1"/>
    <property type="match status" value="1"/>
</dbReference>
<feature type="binding site" evidence="7">
    <location>
        <position position="23"/>
    </location>
    <ligand>
        <name>ADP-alpha-D-glucose</name>
        <dbReference type="ChEBI" id="CHEBI:57498"/>
    </ligand>
</feature>
<evidence type="ECO:0000256" key="4">
    <source>
        <dbReference type="ARBA" id="ARBA00022676"/>
    </source>
</evidence>
<feature type="domain" description="Glycosyl transferase family 1" evidence="8">
    <location>
        <begin position="307"/>
        <end position="466"/>
    </location>
</feature>
<dbReference type="GO" id="GO:0005978">
    <property type="term" value="P:glycogen biosynthetic process"/>
    <property type="evidence" value="ECO:0007669"/>
    <property type="project" value="UniProtKB-UniRule"/>
</dbReference>
<evidence type="ECO:0000256" key="5">
    <source>
        <dbReference type="ARBA" id="ARBA00022679"/>
    </source>
</evidence>
<dbReference type="SUPFAM" id="SSF53756">
    <property type="entry name" value="UDP-Glycosyltransferase/glycogen phosphorylase"/>
    <property type="match status" value="1"/>
</dbReference>
<comment type="similarity">
    <text evidence="3 7">Belongs to the glycosyltransferase 1 family. Bacterial/plant glycogen synthase subfamily.</text>
</comment>
<protein>
    <recommendedName>
        <fullName evidence="7">Glycogen synthase</fullName>
        <ecNumber evidence="7">2.4.1.21</ecNumber>
    </recommendedName>
    <alternativeName>
        <fullName evidence="7">Starch [bacterial glycogen] synthase</fullName>
    </alternativeName>
</protein>
<dbReference type="Proteomes" id="UP000093044">
    <property type="component" value="Chromosome"/>
</dbReference>
<evidence type="ECO:0000256" key="3">
    <source>
        <dbReference type="ARBA" id="ARBA00010281"/>
    </source>
</evidence>
<evidence type="ECO:0000256" key="1">
    <source>
        <dbReference type="ARBA" id="ARBA00001478"/>
    </source>
</evidence>
<dbReference type="CDD" id="cd03791">
    <property type="entry name" value="GT5_Glycogen_synthase_DULL1-like"/>
    <property type="match status" value="1"/>
</dbReference>
<evidence type="ECO:0000259" key="9">
    <source>
        <dbReference type="Pfam" id="PF08323"/>
    </source>
</evidence>
<evidence type="ECO:0000313" key="11">
    <source>
        <dbReference type="Proteomes" id="UP000093044"/>
    </source>
</evidence>
<dbReference type="UniPathway" id="UPA00164"/>
<dbReference type="EC" id="2.4.1.21" evidence="7"/>
<dbReference type="OrthoDB" id="9808590at2"/>
<keyword evidence="11" id="KW-1185">Reference proteome</keyword>
<dbReference type="InterPro" id="IPR011835">
    <property type="entry name" value="GS/SS"/>
</dbReference>
<keyword evidence="6 7" id="KW-0320">Glycogen biosynthesis</keyword>
<evidence type="ECO:0000259" key="8">
    <source>
        <dbReference type="Pfam" id="PF00534"/>
    </source>
</evidence>
<dbReference type="NCBIfam" id="TIGR02095">
    <property type="entry name" value="glgA"/>
    <property type="match status" value="1"/>
</dbReference>
<dbReference type="PANTHER" id="PTHR45825">
    <property type="entry name" value="GRANULE-BOUND STARCH SYNTHASE 1, CHLOROPLASTIC/AMYLOPLASTIC"/>
    <property type="match status" value="1"/>
</dbReference>